<protein>
    <recommendedName>
        <fullName evidence="3">3-demethylubiquinone-9 3-methyltransferase</fullName>
    </recommendedName>
</protein>
<accession>A0A1R4B2R5</accession>
<evidence type="ECO:0008006" key="3">
    <source>
        <dbReference type="Google" id="ProtNLM"/>
    </source>
</evidence>
<dbReference type="EMBL" id="FUFT01000002">
    <property type="protein sequence ID" value="SJL83205.1"/>
    <property type="molecule type" value="Genomic_DNA"/>
</dbReference>
<dbReference type="RefSeq" id="WP_095532886.1">
    <property type="nucleotide sequence ID" value="NZ_AP024887.1"/>
</dbReference>
<dbReference type="OrthoDB" id="5893249at2"/>
<gene>
    <name evidence="1" type="ORF">VPAL9027_01154</name>
</gene>
<dbReference type="Proteomes" id="UP000189475">
    <property type="component" value="Unassembled WGS sequence"/>
</dbReference>
<evidence type="ECO:0000313" key="2">
    <source>
        <dbReference type="Proteomes" id="UP000189475"/>
    </source>
</evidence>
<keyword evidence="2" id="KW-1185">Reference proteome</keyword>
<evidence type="ECO:0000313" key="1">
    <source>
        <dbReference type="EMBL" id="SJL83205.1"/>
    </source>
</evidence>
<proteinExistence type="predicted"/>
<reference evidence="1 2" key="1">
    <citation type="submission" date="2017-02" db="EMBL/GenBank/DDBJ databases">
        <authorList>
            <person name="Peterson S.W."/>
        </authorList>
    </citation>
    <scope>NUCLEOTIDE SEQUENCE [LARGE SCALE GENOMIC DNA]</scope>
    <source>
        <strain evidence="1 2">CECT 9027</strain>
    </source>
</reference>
<name>A0A1R4B2R5_9VIBR</name>
<dbReference type="AlphaFoldDB" id="A0A1R4B2R5"/>
<organism evidence="1 2">
    <name type="scientific">Vibrio palustris</name>
    <dbReference type="NCBI Taxonomy" id="1918946"/>
    <lineage>
        <taxon>Bacteria</taxon>
        <taxon>Pseudomonadati</taxon>
        <taxon>Pseudomonadota</taxon>
        <taxon>Gammaproteobacteria</taxon>
        <taxon>Vibrionales</taxon>
        <taxon>Vibrionaceae</taxon>
        <taxon>Vibrio</taxon>
    </lineage>
</organism>
<sequence length="61" mass="7295">MALEQEAIIQLKQDFYKRISSLQANAMPQCKPTLSFLTDEELKELEQIWIELTMWKNSQRH</sequence>